<organism evidence="1 2">
    <name type="scientific">Romanomermis culicivorax</name>
    <name type="common">Nematode worm</name>
    <dbReference type="NCBI Taxonomy" id="13658"/>
    <lineage>
        <taxon>Eukaryota</taxon>
        <taxon>Metazoa</taxon>
        <taxon>Ecdysozoa</taxon>
        <taxon>Nematoda</taxon>
        <taxon>Enoplea</taxon>
        <taxon>Dorylaimia</taxon>
        <taxon>Mermithida</taxon>
        <taxon>Mermithoidea</taxon>
        <taxon>Mermithidae</taxon>
        <taxon>Romanomermis</taxon>
    </lineage>
</organism>
<proteinExistence type="predicted"/>
<name>A0A915JYX0_ROMCU</name>
<reference evidence="2" key="1">
    <citation type="submission" date="2022-11" db="UniProtKB">
        <authorList>
            <consortium name="WormBaseParasite"/>
        </authorList>
    </citation>
    <scope>IDENTIFICATION</scope>
</reference>
<sequence>MLDISGYKNGEKIVRHPMEKILRHQLKRTFPVYFDFLFDTLPDDRATANASLFLDASKFIPKNRFPQQFKEFLMSIAHRVIKAIVSGEKTFNFAIVNYVHTKHKK</sequence>
<dbReference type="Proteomes" id="UP000887565">
    <property type="component" value="Unplaced"/>
</dbReference>
<protein>
    <submittedName>
        <fullName evidence="2">Transposase</fullName>
    </submittedName>
</protein>
<keyword evidence="1" id="KW-1185">Reference proteome</keyword>
<evidence type="ECO:0000313" key="2">
    <source>
        <dbReference type="WBParaSite" id="nRc.2.0.1.t31572-RA"/>
    </source>
</evidence>
<dbReference type="AlphaFoldDB" id="A0A915JYX0"/>
<dbReference type="WBParaSite" id="nRc.2.0.1.t31572-RA">
    <property type="protein sequence ID" value="nRc.2.0.1.t31572-RA"/>
    <property type="gene ID" value="nRc.2.0.1.g31572"/>
</dbReference>
<evidence type="ECO:0000313" key="1">
    <source>
        <dbReference type="Proteomes" id="UP000887565"/>
    </source>
</evidence>
<accession>A0A915JYX0</accession>